<gene>
    <name evidence="1" type="ORF">JR316_012627</name>
</gene>
<reference evidence="1" key="1">
    <citation type="submission" date="2021-02" db="EMBL/GenBank/DDBJ databases">
        <title>Psilocybe cubensis genome.</title>
        <authorList>
            <person name="Mckernan K.J."/>
            <person name="Crawford S."/>
            <person name="Trippe A."/>
            <person name="Kane L.T."/>
            <person name="Mclaughlin S."/>
        </authorList>
    </citation>
    <scope>NUCLEOTIDE SEQUENCE [LARGE SCALE GENOMIC DNA]</scope>
    <source>
        <strain evidence="1">MGC-MH-2018</strain>
    </source>
</reference>
<accession>A0A8H8CEU7</accession>
<sequence>MQSFAFHFKKTLHFLRVDGVEYGDQCGGLALSVAALERGLDLIISNDVSPTGMKAVTNTDSKKKRSLAFAEANWGKKVRKWVETALLLKPEHWSRIQNGAVDILAASMGELGSSEAEEDIATDPRLMIGLDD</sequence>
<dbReference type="OrthoDB" id="2755811at2759"/>
<comment type="caution">
    <text evidence="1">The sequence shown here is derived from an EMBL/GenBank/DDBJ whole genome shotgun (WGS) entry which is preliminary data.</text>
</comment>
<name>A0A8H8CEU7_PSICU</name>
<dbReference type="AlphaFoldDB" id="A0A8H8CEU7"/>
<protein>
    <submittedName>
        <fullName evidence="1">Uncharacterized protein</fullName>
    </submittedName>
</protein>
<organism evidence="1">
    <name type="scientific">Psilocybe cubensis</name>
    <name type="common">Psychedelic mushroom</name>
    <name type="synonym">Stropharia cubensis</name>
    <dbReference type="NCBI Taxonomy" id="181762"/>
    <lineage>
        <taxon>Eukaryota</taxon>
        <taxon>Fungi</taxon>
        <taxon>Dikarya</taxon>
        <taxon>Basidiomycota</taxon>
        <taxon>Agaricomycotina</taxon>
        <taxon>Agaricomycetes</taxon>
        <taxon>Agaricomycetidae</taxon>
        <taxon>Agaricales</taxon>
        <taxon>Agaricineae</taxon>
        <taxon>Strophariaceae</taxon>
        <taxon>Psilocybe</taxon>
    </lineage>
</organism>
<proteinExistence type="predicted"/>
<evidence type="ECO:0000313" key="1">
    <source>
        <dbReference type="EMBL" id="KAG5162304.1"/>
    </source>
</evidence>
<dbReference type="EMBL" id="JAFIQS010000019">
    <property type="protein sequence ID" value="KAG5162304.1"/>
    <property type="molecule type" value="Genomic_DNA"/>
</dbReference>